<evidence type="ECO:0000256" key="12">
    <source>
        <dbReference type="SAM" id="MobiDB-lite"/>
    </source>
</evidence>
<comment type="similarity">
    <text evidence="2 10">Belongs to the membrane-bound acyltransferase family. Sterol o-acyltransferase subfamily.</text>
</comment>
<dbReference type="GO" id="GO:0008204">
    <property type="term" value="P:ergosterol metabolic process"/>
    <property type="evidence" value="ECO:0007669"/>
    <property type="project" value="TreeGrafter"/>
</dbReference>
<dbReference type="Proteomes" id="UP000054886">
    <property type="component" value="Unassembled WGS sequence"/>
</dbReference>
<dbReference type="PIRSF" id="PIRSF000439">
    <property type="entry name" value="Oat_ACAT_DAG_ARE"/>
    <property type="match status" value="1"/>
</dbReference>
<feature type="region of interest" description="Disordered" evidence="12">
    <location>
        <begin position="35"/>
        <end position="84"/>
    </location>
</feature>
<proteinExistence type="inferred from homology"/>
<feature type="region of interest" description="Disordered" evidence="12">
    <location>
        <begin position="106"/>
        <end position="126"/>
    </location>
</feature>
<evidence type="ECO:0000256" key="10">
    <source>
        <dbReference type="PIRNR" id="PIRNR000439"/>
    </source>
</evidence>
<dbReference type="InterPro" id="IPR014371">
    <property type="entry name" value="Oat_ACAT_DAG_ARE"/>
</dbReference>
<feature type="transmembrane region" description="Helical" evidence="13">
    <location>
        <begin position="466"/>
        <end position="487"/>
    </location>
</feature>
<feature type="transmembrane region" description="Helical" evidence="13">
    <location>
        <begin position="336"/>
        <end position="357"/>
    </location>
</feature>
<feature type="transmembrane region" description="Helical" evidence="13">
    <location>
        <begin position="618"/>
        <end position="635"/>
    </location>
</feature>
<evidence type="ECO:0000256" key="8">
    <source>
        <dbReference type="ARBA" id="ARBA00023315"/>
    </source>
</evidence>
<organism evidence="14 15">
    <name type="scientific">Candida glabrata</name>
    <name type="common">Yeast</name>
    <name type="synonym">Torulopsis glabrata</name>
    <dbReference type="NCBI Taxonomy" id="5478"/>
    <lineage>
        <taxon>Eukaryota</taxon>
        <taxon>Fungi</taxon>
        <taxon>Dikarya</taxon>
        <taxon>Ascomycota</taxon>
        <taxon>Saccharomycotina</taxon>
        <taxon>Saccharomycetes</taxon>
        <taxon>Saccharomycetales</taxon>
        <taxon>Saccharomycetaceae</taxon>
        <taxon>Nakaseomyces</taxon>
    </lineage>
</organism>
<feature type="transmembrane region" description="Helical" evidence="13">
    <location>
        <begin position="647"/>
        <end position="666"/>
    </location>
</feature>
<keyword evidence="5 10" id="KW-0256">Endoplasmic reticulum</keyword>
<feature type="transmembrane region" description="Helical" evidence="13">
    <location>
        <begin position="592"/>
        <end position="612"/>
    </location>
</feature>
<dbReference type="VEuPathDB" id="FungiDB:B1J91_C02981g"/>
<dbReference type="GO" id="GO:0005789">
    <property type="term" value="C:endoplasmic reticulum membrane"/>
    <property type="evidence" value="ECO:0007669"/>
    <property type="project" value="UniProtKB-SubCell"/>
</dbReference>
<dbReference type="AlphaFoldDB" id="A0A0W0CSM7"/>
<dbReference type="PANTHER" id="PTHR10408:SF23">
    <property type="entry name" value="STEROL O-ACYLTRANSFERASE 1-RELATED"/>
    <property type="match status" value="1"/>
</dbReference>
<protein>
    <recommendedName>
        <fullName evidence="10">O-acyltransferase</fullName>
    </recommendedName>
</protein>
<dbReference type="Pfam" id="PF03062">
    <property type="entry name" value="MBOAT"/>
    <property type="match status" value="1"/>
</dbReference>
<feature type="active site" evidence="11">
    <location>
        <position position="604"/>
    </location>
</feature>
<comment type="subcellular location">
    <subcellularLocation>
        <location evidence="1 10">Endoplasmic reticulum membrane</location>
        <topology evidence="1 10">Multi-pass membrane protein</topology>
    </subcellularLocation>
</comment>
<dbReference type="VEuPathDB" id="FungiDB:GWK60_C02585"/>
<keyword evidence="4 13" id="KW-0812">Transmembrane</keyword>
<dbReference type="GO" id="GO:0034737">
    <property type="term" value="F:ergosterol O-acyltransferase activity"/>
    <property type="evidence" value="ECO:0007669"/>
    <property type="project" value="EnsemblFungi"/>
</dbReference>
<evidence type="ECO:0000313" key="15">
    <source>
        <dbReference type="Proteomes" id="UP000054886"/>
    </source>
</evidence>
<feature type="compositionally biased region" description="Basic and acidic residues" evidence="12">
    <location>
        <begin position="72"/>
        <end position="84"/>
    </location>
</feature>
<evidence type="ECO:0000256" key="9">
    <source>
        <dbReference type="ARBA" id="ARBA00023568"/>
    </source>
</evidence>
<keyword evidence="6 13" id="KW-1133">Transmembrane helix</keyword>
<evidence type="ECO:0000256" key="6">
    <source>
        <dbReference type="ARBA" id="ARBA00022989"/>
    </source>
</evidence>
<sequence length="667" mass="77201">MADDLLNDEDFIKIQKLNSVDGERRHSIVFDSTVVVKEGRQSQSQSQSDSDNDNVSGVDVLSVDPATNGKGGDSRTDYDYDSNDKDVLDSHVMVDRQDGSVAFTVAQESDTPADGDGDGDADATGDVAANAGASVKHTKDVDATIKRYMKHMHQKEVGRFNKKSQEYISYFGDVDFDKRPTILDFAVSEPYRTQFKGPILEKEIKEKEKLKKIIAYRSNPSYKPDFDINIKTSSKGKENEAPTFSGVYVLMWMIFGFASIQSCINYYIDHGNSFKDAILFKFMLTDLHRVFAFDALLYCATYFVLFIQYLCCYNVINWNKTGVPVIVTYEILYVTAALYIPAHVLNFNWIARIYIFLHSVVQIMKMHSFSFYNGYLWNILNELNFSKRAVAKLKDRKDIDSEVMATLHRSIDFCSFELNYQCQGENFPNNISIKNYFMYTLFPTLIYQINYPRTNKIRIGYLIEKTCATFGCIYLMVVDAQIFMLPITEKAIKLKELPIGLEFTAKFFLIWAELIPPMTVLYMLAFYLIWDAILNFFAELTMFADRYFYGDWWNCVSFIEFSRIWNVPVHKFILRHIYHSVINRFRLSKLQATLFTFLLSAVFHELAMYAIVKRWRGFLFAFQLGQFFFAGISNIPYLRKRPVLSNALFWFEMCTGPSVILLLYVVF</sequence>
<accession>A0A0W0CSM7</accession>
<evidence type="ECO:0000256" key="13">
    <source>
        <dbReference type="SAM" id="Phobius"/>
    </source>
</evidence>
<name>A0A0W0CSM7_CANGB</name>
<feature type="transmembrane region" description="Helical" evidence="13">
    <location>
        <begin position="507"/>
        <end position="530"/>
    </location>
</feature>
<dbReference type="VEuPathDB" id="FungiDB:GVI51_C02761"/>
<keyword evidence="7 10" id="KW-0472">Membrane</keyword>
<feature type="compositionally biased region" description="Low complexity" evidence="12">
    <location>
        <begin position="41"/>
        <end position="64"/>
    </location>
</feature>
<gene>
    <name evidence="14" type="ORF">AO440_000521</name>
</gene>
<evidence type="ECO:0000256" key="5">
    <source>
        <dbReference type="ARBA" id="ARBA00022824"/>
    </source>
</evidence>
<dbReference type="PANTHER" id="PTHR10408">
    <property type="entry name" value="STEROL O-ACYLTRANSFERASE"/>
    <property type="match status" value="1"/>
</dbReference>
<evidence type="ECO:0000256" key="11">
    <source>
        <dbReference type="PIRSR" id="PIRSR000439-1"/>
    </source>
</evidence>
<evidence type="ECO:0000256" key="7">
    <source>
        <dbReference type="ARBA" id="ARBA00023136"/>
    </source>
</evidence>
<keyword evidence="3 10" id="KW-0808">Transferase</keyword>
<evidence type="ECO:0000256" key="1">
    <source>
        <dbReference type="ARBA" id="ARBA00004477"/>
    </source>
</evidence>
<dbReference type="GO" id="GO:0034738">
    <property type="term" value="F:lanosterol O-acyltransferase activity"/>
    <property type="evidence" value="ECO:0007669"/>
    <property type="project" value="EnsemblFungi"/>
</dbReference>
<evidence type="ECO:0000313" key="14">
    <source>
        <dbReference type="EMBL" id="KTA99489.1"/>
    </source>
</evidence>
<dbReference type="VEuPathDB" id="FungiDB:CAGL0C02981g"/>
<dbReference type="InterPro" id="IPR004299">
    <property type="entry name" value="MBOAT_fam"/>
</dbReference>
<comment type="caution">
    <text evidence="14">The sequence shown here is derived from an EMBL/GenBank/DDBJ whole genome shotgun (WGS) entry which is preliminary data.</text>
</comment>
<evidence type="ECO:0000256" key="2">
    <source>
        <dbReference type="ARBA" id="ARBA00009010"/>
    </source>
</evidence>
<evidence type="ECO:0000256" key="3">
    <source>
        <dbReference type="ARBA" id="ARBA00022679"/>
    </source>
</evidence>
<feature type="compositionally biased region" description="Acidic residues" evidence="12">
    <location>
        <begin position="111"/>
        <end position="123"/>
    </location>
</feature>
<comment type="function">
    <text evidence="9">Sterol O-acyltransferase that catalyzes the formation of stery esters.</text>
</comment>
<keyword evidence="8 10" id="KW-0012">Acyltransferase</keyword>
<reference evidence="14 15" key="1">
    <citation type="submission" date="2015-10" db="EMBL/GenBank/DDBJ databases">
        <title>Draft genomes sequences of Candida glabrata isolates 1A, 1B, 2A, 2B, 3A and 3B.</title>
        <authorList>
            <person name="Haavelsrud O.E."/>
            <person name="Gaustad P."/>
        </authorList>
    </citation>
    <scope>NUCLEOTIDE SEQUENCE [LARGE SCALE GENOMIC DNA]</scope>
    <source>
        <strain evidence="14">910700640</strain>
    </source>
</reference>
<feature type="transmembrane region" description="Helical" evidence="13">
    <location>
        <begin position="247"/>
        <end position="268"/>
    </location>
</feature>
<dbReference type="EMBL" id="LLZZ01000144">
    <property type="protein sequence ID" value="KTA99489.1"/>
    <property type="molecule type" value="Genomic_DNA"/>
</dbReference>
<feature type="transmembrane region" description="Helical" evidence="13">
    <location>
        <begin position="289"/>
        <end position="316"/>
    </location>
</feature>
<evidence type="ECO:0000256" key="4">
    <source>
        <dbReference type="ARBA" id="ARBA00022692"/>
    </source>
</evidence>